<evidence type="ECO:0000256" key="1">
    <source>
        <dbReference type="SAM" id="MobiDB-lite"/>
    </source>
</evidence>
<dbReference type="Gene3D" id="1.10.3230.20">
    <property type="entry name" value="P22 tail accessory factor (Gp4)"/>
    <property type="match status" value="1"/>
</dbReference>
<name>A0ABX9AG38_9ENTR</name>
<dbReference type="InterPro" id="IPR038258">
    <property type="entry name" value="Gp4_sf"/>
</dbReference>
<dbReference type="EMBL" id="CP081864">
    <property type="protein sequence ID" value="QZN94114.1"/>
    <property type="molecule type" value="Genomic_DNA"/>
</dbReference>
<keyword evidence="3" id="KW-1185">Reference proteome</keyword>
<dbReference type="RefSeq" id="WP_222157245.1">
    <property type="nucleotide sequence ID" value="NZ_CP081864.1"/>
</dbReference>
<feature type="region of interest" description="Disordered" evidence="1">
    <location>
        <begin position="123"/>
        <end position="160"/>
    </location>
</feature>
<evidence type="ECO:0000313" key="2">
    <source>
        <dbReference type="EMBL" id="QZN94114.1"/>
    </source>
</evidence>
<dbReference type="Proteomes" id="UP000825886">
    <property type="component" value="Chromosome"/>
</dbReference>
<accession>A0ABX9AG38</accession>
<protein>
    <submittedName>
        <fullName evidence="2">Packaged DNA stabilization gp4 family protein</fullName>
    </submittedName>
</protein>
<dbReference type="Pfam" id="PF11650">
    <property type="entry name" value="P22_Tail-4"/>
    <property type="match status" value="1"/>
</dbReference>
<reference evidence="2 3" key="1">
    <citation type="submission" date="2021-08" db="EMBL/GenBank/DDBJ databases">
        <title>Culture and genomic analysis of Symbiopectobacterium purcellii sp. nov. gen. nov., isolated from the leafhopper Empoasca decipiens.</title>
        <authorList>
            <person name="Nadal-Jimenez P."/>
            <person name="Siozios S."/>
            <person name="Halliday N."/>
            <person name="Camara M."/>
            <person name="Hurst G.D.D."/>
        </authorList>
    </citation>
    <scope>NUCLEOTIDE SEQUENCE [LARGE SCALE GENOMIC DNA]</scope>
    <source>
        <strain evidence="2 3">SyEd1</strain>
    </source>
</reference>
<sequence length="160" mass="18000">MATTLTKGEIVLFALRKFAVASNATLTDVEPQSMADGVADLEDMLYEWQINPGDIGYLFAVTDEEPLPDDDSGLPRKYKQAVGYQLLLRMMSDYNLEPTPRIETNAAKSYDALLTDTLQIPSMRRRGDFPTGQGNKYDTFCTDRYYPDDRPETDGEVLNP</sequence>
<organism evidence="2 3">
    <name type="scientific">Symbiopectobacterium purcellii</name>
    <dbReference type="NCBI Taxonomy" id="2871826"/>
    <lineage>
        <taxon>Bacteria</taxon>
        <taxon>Pseudomonadati</taxon>
        <taxon>Pseudomonadota</taxon>
        <taxon>Gammaproteobacteria</taxon>
        <taxon>Enterobacterales</taxon>
        <taxon>Enterobacteriaceae</taxon>
    </lineage>
</organism>
<evidence type="ECO:0000313" key="3">
    <source>
        <dbReference type="Proteomes" id="UP000825886"/>
    </source>
</evidence>
<gene>
    <name evidence="2" type="ORF">K6K13_11995</name>
</gene>
<dbReference type="InterPro" id="IPR020362">
    <property type="entry name" value="Tail_accessory_Gp4"/>
</dbReference>
<proteinExistence type="predicted"/>